<keyword evidence="3" id="KW-1185">Reference proteome</keyword>
<keyword evidence="1" id="KW-1133">Transmembrane helix</keyword>
<reference evidence="2 3" key="1">
    <citation type="submission" date="2019-02" db="EMBL/GenBank/DDBJ databases">
        <title>Bacterial novel species Emticicia sp. 17J42-9 isolated from soil.</title>
        <authorList>
            <person name="Jung H.-Y."/>
        </authorList>
    </citation>
    <scope>NUCLEOTIDE SEQUENCE [LARGE SCALE GENOMIC DNA]</scope>
    <source>
        <strain evidence="2 3">17J42-9</strain>
    </source>
</reference>
<protein>
    <submittedName>
        <fullName evidence="2">Uncharacterized protein</fullName>
    </submittedName>
</protein>
<dbReference type="RefSeq" id="WP_130021519.1">
    <property type="nucleotide sequence ID" value="NZ_SEWF01000018.1"/>
</dbReference>
<dbReference type="AlphaFoldDB" id="A0A4Q5LZX3"/>
<dbReference type="Proteomes" id="UP000293162">
    <property type="component" value="Unassembled WGS sequence"/>
</dbReference>
<name>A0A4Q5LZX3_9BACT</name>
<evidence type="ECO:0000313" key="2">
    <source>
        <dbReference type="EMBL" id="RYU95073.1"/>
    </source>
</evidence>
<keyword evidence="1" id="KW-0472">Membrane</keyword>
<evidence type="ECO:0000256" key="1">
    <source>
        <dbReference type="SAM" id="Phobius"/>
    </source>
</evidence>
<evidence type="ECO:0000313" key="3">
    <source>
        <dbReference type="Proteomes" id="UP000293162"/>
    </source>
</evidence>
<dbReference type="EMBL" id="SEWF01000018">
    <property type="protein sequence ID" value="RYU95073.1"/>
    <property type="molecule type" value="Genomic_DNA"/>
</dbReference>
<organism evidence="2 3">
    <name type="scientific">Emticicia agri</name>
    <dbReference type="NCBI Taxonomy" id="2492393"/>
    <lineage>
        <taxon>Bacteria</taxon>
        <taxon>Pseudomonadati</taxon>
        <taxon>Bacteroidota</taxon>
        <taxon>Cytophagia</taxon>
        <taxon>Cytophagales</taxon>
        <taxon>Leadbetterellaceae</taxon>
        <taxon>Emticicia</taxon>
    </lineage>
</organism>
<accession>A0A4Q5LZX3</accession>
<feature type="transmembrane region" description="Helical" evidence="1">
    <location>
        <begin position="36"/>
        <end position="57"/>
    </location>
</feature>
<proteinExistence type="predicted"/>
<gene>
    <name evidence="2" type="ORF">EWM59_13555</name>
</gene>
<comment type="caution">
    <text evidence="2">The sequence shown here is derived from an EMBL/GenBank/DDBJ whole genome shotgun (WGS) entry which is preliminary data.</text>
</comment>
<sequence length="59" mass="6920">MALIIFLITWLINSYFIAHLKTVYFERKARKANALWRYSVIATIVIPIVLSFVVAWFST</sequence>
<keyword evidence="1" id="KW-0812">Transmembrane</keyword>